<evidence type="ECO:0000256" key="1">
    <source>
        <dbReference type="SAM" id="MobiDB-lite"/>
    </source>
</evidence>
<sequence>MEGSGGGNGKRGKKSKVRRPFRGGKAAPTVEEEIPEVEMVEEEAPMVNLEAAAMARKQAMKKLQRLARGCRETLADETGVQVDLDLRRFLTFFLGRLLFATRGDAVHFRFVPLLEDLGQVGDYAWGAAFLAHQFESLGSSDRQTLISGFYPFLQEVDEGQPWLELTRPYFDRRVWIHALNLVLPLHLYLTQRSLGLRQSAVKFPSRDRTPRPGRSFRGLHDTTDWCVRAHEQIEDWEHHGRRVRSEAVSDDAYLQAFALKYGTKVYRGARRQVDDVGEIASLRAFLHSAVQYREISRREVEQLGAELASVRRAQAGDRAGGCYRLGSPLARGGRDINSRGGSAARVVERGPRAPGYSDGQRPGPEQEQEWSEWGEWRLRGTVLGRFLQSAEERGGGGTPGRTGECPKQ</sequence>
<evidence type="ECO:0000313" key="3">
    <source>
        <dbReference type="Proteomes" id="UP000652761"/>
    </source>
</evidence>
<name>A0A843VI53_COLES</name>
<dbReference type="AlphaFoldDB" id="A0A843VI53"/>
<protein>
    <recommendedName>
        <fullName evidence="4">Aminotransferase-like plant mobile domain-containing protein</fullName>
    </recommendedName>
</protein>
<dbReference type="Proteomes" id="UP000652761">
    <property type="component" value="Unassembled WGS sequence"/>
</dbReference>
<feature type="region of interest" description="Disordered" evidence="1">
    <location>
        <begin position="333"/>
        <end position="372"/>
    </location>
</feature>
<comment type="caution">
    <text evidence="2">The sequence shown here is derived from an EMBL/GenBank/DDBJ whole genome shotgun (WGS) entry which is preliminary data.</text>
</comment>
<evidence type="ECO:0000313" key="2">
    <source>
        <dbReference type="EMBL" id="MQL94796.1"/>
    </source>
</evidence>
<feature type="region of interest" description="Disordered" evidence="1">
    <location>
        <begin position="387"/>
        <end position="408"/>
    </location>
</feature>
<evidence type="ECO:0008006" key="4">
    <source>
        <dbReference type="Google" id="ProtNLM"/>
    </source>
</evidence>
<feature type="region of interest" description="Disordered" evidence="1">
    <location>
        <begin position="1"/>
        <end position="32"/>
    </location>
</feature>
<proteinExistence type="predicted"/>
<organism evidence="2 3">
    <name type="scientific">Colocasia esculenta</name>
    <name type="common">Wild taro</name>
    <name type="synonym">Arum esculentum</name>
    <dbReference type="NCBI Taxonomy" id="4460"/>
    <lineage>
        <taxon>Eukaryota</taxon>
        <taxon>Viridiplantae</taxon>
        <taxon>Streptophyta</taxon>
        <taxon>Embryophyta</taxon>
        <taxon>Tracheophyta</taxon>
        <taxon>Spermatophyta</taxon>
        <taxon>Magnoliopsida</taxon>
        <taxon>Liliopsida</taxon>
        <taxon>Araceae</taxon>
        <taxon>Aroideae</taxon>
        <taxon>Colocasieae</taxon>
        <taxon>Colocasia</taxon>
    </lineage>
</organism>
<dbReference type="EMBL" id="NMUH01001716">
    <property type="protein sequence ID" value="MQL94796.1"/>
    <property type="molecule type" value="Genomic_DNA"/>
</dbReference>
<gene>
    <name evidence="2" type="ORF">Taro_027446</name>
</gene>
<keyword evidence="3" id="KW-1185">Reference proteome</keyword>
<accession>A0A843VI53</accession>
<reference evidence="2" key="1">
    <citation type="submission" date="2017-07" db="EMBL/GenBank/DDBJ databases">
        <title>Taro Niue Genome Assembly and Annotation.</title>
        <authorList>
            <person name="Atibalentja N."/>
            <person name="Keating K."/>
            <person name="Fields C.J."/>
        </authorList>
    </citation>
    <scope>NUCLEOTIDE SEQUENCE</scope>
    <source>
        <strain evidence="2">Niue_2</strain>
        <tissue evidence="2">Leaf</tissue>
    </source>
</reference>
<feature type="compositionally biased region" description="Basic residues" evidence="1">
    <location>
        <begin position="10"/>
        <end position="22"/>
    </location>
</feature>